<sequence length="230" mass="26921">MEKAVLWDLYGTLIDIHTDEESNRFWQRFAKKMCRIKAYDPTDLKQIYQKYCRLAEEEKEEIDVLPVFQALFDIDEKQASKVCWLFRRLSTSYIRLYPGVLKLLKKLKKQGIALYVLSNAQASFTMPELEKLKIKRFFNGIALSSDYGIKKPNKNYYEQALQTFGLNDQEIWMIGNDYECDVKPAHLLGLNSIFIESNLTPPCDQHSTMKNFQAKAIYKQIVINSEPFGF</sequence>
<dbReference type="InterPro" id="IPR023214">
    <property type="entry name" value="HAD_sf"/>
</dbReference>
<organism evidence="5 6">
    <name type="scientific">Candidatus Pelethenecus faecipullorum</name>
    <dbReference type="NCBI Taxonomy" id="2840900"/>
    <lineage>
        <taxon>Bacteria</taxon>
        <taxon>Bacillati</taxon>
        <taxon>Mycoplasmatota</taxon>
        <taxon>Mollicutes</taxon>
        <taxon>Candidatus Pelethenecus</taxon>
    </lineage>
</organism>
<dbReference type="NCBIfam" id="TIGR01549">
    <property type="entry name" value="HAD-SF-IA-v1"/>
    <property type="match status" value="1"/>
</dbReference>
<dbReference type="GO" id="GO:0044281">
    <property type="term" value="P:small molecule metabolic process"/>
    <property type="evidence" value="ECO:0007669"/>
    <property type="project" value="UniProtKB-ARBA"/>
</dbReference>
<dbReference type="InterPro" id="IPR006439">
    <property type="entry name" value="HAD-SF_hydro_IA"/>
</dbReference>
<evidence type="ECO:0000256" key="1">
    <source>
        <dbReference type="ARBA" id="ARBA00001946"/>
    </source>
</evidence>
<dbReference type="SFLD" id="SFLDG01129">
    <property type="entry name" value="C1.5:_HAD__Beta-PGM__Phosphata"/>
    <property type="match status" value="1"/>
</dbReference>
<name>A0A9D1GRE7_9MOLU</name>
<dbReference type="Proteomes" id="UP000886758">
    <property type="component" value="Unassembled WGS sequence"/>
</dbReference>
<reference evidence="5" key="2">
    <citation type="journal article" date="2021" name="PeerJ">
        <title>Extensive microbial diversity within the chicken gut microbiome revealed by metagenomics and culture.</title>
        <authorList>
            <person name="Gilroy R."/>
            <person name="Ravi A."/>
            <person name="Getino M."/>
            <person name="Pursley I."/>
            <person name="Horton D.L."/>
            <person name="Alikhan N.F."/>
            <person name="Baker D."/>
            <person name="Gharbi K."/>
            <person name="Hall N."/>
            <person name="Watson M."/>
            <person name="Adriaenssens E.M."/>
            <person name="Foster-Nyarko E."/>
            <person name="Jarju S."/>
            <person name="Secka A."/>
            <person name="Antonio M."/>
            <person name="Oren A."/>
            <person name="Chaudhuri R.R."/>
            <person name="La Ragione R."/>
            <person name="Hildebrand F."/>
            <person name="Pallen M.J."/>
        </authorList>
    </citation>
    <scope>NUCLEOTIDE SEQUENCE</scope>
    <source>
        <strain evidence="5">ChiW17-6978</strain>
    </source>
</reference>
<gene>
    <name evidence="5" type="ORF">IAD46_03450</name>
</gene>
<keyword evidence="3 5" id="KW-0378">Hydrolase</keyword>
<dbReference type="GO" id="GO:0016791">
    <property type="term" value="F:phosphatase activity"/>
    <property type="evidence" value="ECO:0007669"/>
    <property type="project" value="TreeGrafter"/>
</dbReference>
<dbReference type="SFLD" id="SFLDS00003">
    <property type="entry name" value="Haloacid_Dehalogenase"/>
    <property type="match status" value="1"/>
</dbReference>
<dbReference type="GO" id="GO:0046872">
    <property type="term" value="F:metal ion binding"/>
    <property type="evidence" value="ECO:0007669"/>
    <property type="project" value="UniProtKB-KW"/>
</dbReference>
<dbReference type="PANTHER" id="PTHR46470:SF2">
    <property type="entry name" value="GLYCERALDEHYDE 3-PHOSPHATE PHOSPHATASE"/>
    <property type="match status" value="1"/>
</dbReference>
<dbReference type="PRINTS" id="PR00413">
    <property type="entry name" value="HADHALOGNASE"/>
</dbReference>
<dbReference type="Gene3D" id="1.10.150.520">
    <property type="match status" value="1"/>
</dbReference>
<dbReference type="AlphaFoldDB" id="A0A9D1GRE7"/>
<accession>A0A9D1GRE7</accession>
<comment type="caution">
    <text evidence="5">The sequence shown here is derived from an EMBL/GenBank/DDBJ whole genome shotgun (WGS) entry which is preliminary data.</text>
</comment>
<dbReference type="InterPro" id="IPR036412">
    <property type="entry name" value="HAD-like_sf"/>
</dbReference>
<evidence type="ECO:0000256" key="3">
    <source>
        <dbReference type="ARBA" id="ARBA00022801"/>
    </source>
</evidence>
<dbReference type="Gene3D" id="3.40.50.1000">
    <property type="entry name" value="HAD superfamily/HAD-like"/>
    <property type="match status" value="1"/>
</dbReference>
<evidence type="ECO:0000313" key="6">
    <source>
        <dbReference type="Proteomes" id="UP000886758"/>
    </source>
</evidence>
<dbReference type="Pfam" id="PF00702">
    <property type="entry name" value="Hydrolase"/>
    <property type="match status" value="1"/>
</dbReference>
<evidence type="ECO:0000313" key="5">
    <source>
        <dbReference type="EMBL" id="HIT50063.1"/>
    </source>
</evidence>
<keyword evidence="2" id="KW-0479">Metal-binding</keyword>
<evidence type="ECO:0000256" key="4">
    <source>
        <dbReference type="ARBA" id="ARBA00022842"/>
    </source>
</evidence>
<dbReference type="InterPro" id="IPR051400">
    <property type="entry name" value="HAD-like_hydrolase"/>
</dbReference>
<reference evidence="5" key="1">
    <citation type="submission" date="2020-10" db="EMBL/GenBank/DDBJ databases">
        <authorList>
            <person name="Gilroy R."/>
        </authorList>
    </citation>
    <scope>NUCLEOTIDE SEQUENCE</scope>
    <source>
        <strain evidence="5">ChiW17-6978</strain>
    </source>
</reference>
<dbReference type="PANTHER" id="PTHR46470">
    <property type="entry name" value="N-ACYLNEURAMINATE-9-PHOSPHATASE"/>
    <property type="match status" value="1"/>
</dbReference>
<dbReference type="SUPFAM" id="SSF56784">
    <property type="entry name" value="HAD-like"/>
    <property type="match status" value="1"/>
</dbReference>
<evidence type="ECO:0000256" key="2">
    <source>
        <dbReference type="ARBA" id="ARBA00022723"/>
    </source>
</evidence>
<keyword evidence="4" id="KW-0460">Magnesium</keyword>
<proteinExistence type="predicted"/>
<dbReference type="EMBL" id="DVLF01000107">
    <property type="protein sequence ID" value="HIT50063.1"/>
    <property type="molecule type" value="Genomic_DNA"/>
</dbReference>
<protein>
    <submittedName>
        <fullName evidence="5">HAD family hydrolase</fullName>
    </submittedName>
</protein>
<comment type="cofactor">
    <cofactor evidence="1">
        <name>Mg(2+)</name>
        <dbReference type="ChEBI" id="CHEBI:18420"/>
    </cofactor>
</comment>